<organism evidence="2 3">
    <name type="scientific">Enterococcus raffinosus</name>
    <dbReference type="NCBI Taxonomy" id="71452"/>
    <lineage>
        <taxon>Bacteria</taxon>
        <taxon>Bacillati</taxon>
        <taxon>Bacillota</taxon>
        <taxon>Bacilli</taxon>
        <taxon>Lactobacillales</taxon>
        <taxon>Enterococcaceae</taxon>
        <taxon>Enterococcus</taxon>
    </lineage>
</organism>
<comment type="caution">
    <text evidence="2">The sequence shown here is derived from an EMBL/GenBank/DDBJ whole genome shotgun (WGS) entry which is preliminary data.</text>
</comment>
<sequence length="57" mass="6841">MVYFLLLIFGLGLLVHSYLFVTVMKQQRELKDMLNKRSRRKPAARPMPTSYEKRGRR</sequence>
<dbReference type="Proteomes" id="UP001254770">
    <property type="component" value="Unassembled WGS sequence"/>
</dbReference>
<dbReference type="EMBL" id="JARPXL010000021">
    <property type="protein sequence ID" value="MDT2545982.1"/>
    <property type="molecule type" value="Genomic_DNA"/>
</dbReference>
<accession>A0AAW8TCG0</accession>
<protein>
    <submittedName>
        <fullName evidence="2">Uncharacterized protein</fullName>
    </submittedName>
</protein>
<evidence type="ECO:0000256" key="1">
    <source>
        <dbReference type="SAM" id="MobiDB-lite"/>
    </source>
</evidence>
<dbReference type="RefSeq" id="WP_167325156.1">
    <property type="nucleotide sequence ID" value="NZ_CP081847.1"/>
</dbReference>
<evidence type="ECO:0000313" key="3">
    <source>
        <dbReference type="Proteomes" id="UP001254770"/>
    </source>
</evidence>
<gene>
    <name evidence="2" type="ORF">P7D69_16660</name>
</gene>
<evidence type="ECO:0000313" key="2">
    <source>
        <dbReference type="EMBL" id="MDT2545982.1"/>
    </source>
</evidence>
<feature type="region of interest" description="Disordered" evidence="1">
    <location>
        <begin position="33"/>
        <end position="57"/>
    </location>
</feature>
<name>A0AAW8TCG0_9ENTE</name>
<proteinExistence type="predicted"/>
<dbReference type="AlphaFoldDB" id="A0AAW8TCG0"/>
<reference evidence="2" key="1">
    <citation type="submission" date="2023-03" db="EMBL/GenBank/DDBJ databases">
        <authorList>
            <person name="Shen W."/>
            <person name="Cai J."/>
        </authorList>
    </citation>
    <scope>NUCLEOTIDE SEQUENCE</scope>
    <source>
        <strain evidence="2">Y15</strain>
    </source>
</reference>